<proteinExistence type="predicted"/>
<reference evidence="1" key="1">
    <citation type="submission" date="2021-01" db="EMBL/GenBank/DDBJ databases">
        <authorList>
            <person name="Corre E."/>
            <person name="Pelletier E."/>
            <person name="Niang G."/>
            <person name="Scheremetjew M."/>
            <person name="Finn R."/>
            <person name="Kale V."/>
            <person name="Holt S."/>
            <person name="Cochrane G."/>
            <person name="Meng A."/>
            <person name="Brown T."/>
            <person name="Cohen L."/>
        </authorList>
    </citation>
    <scope>NUCLEOTIDE SEQUENCE</scope>
    <source>
        <strain evidence="1">PLY429</strain>
    </source>
</reference>
<dbReference type="InterPro" id="IPR042467">
    <property type="entry name" value="Peptidase_C65_otubain_sub2"/>
</dbReference>
<dbReference type="Pfam" id="PF10275">
    <property type="entry name" value="Peptidase_C65"/>
    <property type="match status" value="1"/>
</dbReference>
<evidence type="ECO:0000313" key="1">
    <source>
        <dbReference type="EMBL" id="CAD9199563.1"/>
    </source>
</evidence>
<gene>
    <name evidence="1" type="ORF">TCHU04912_LOCUS1796</name>
</gene>
<sequence>MLREVQPSSFLTAELITMGHENLGALIDELCNEDENEFPCNELADVLAGSLRFTSSVVCFLRAAASARLCNQPEHYCSLLRSGISNMSTLVNHCMQSVEPIGVEPAHGTIDAVLEALASQLHVSVELRDFPSIGNFALYPLDEAERNGFNKRTHLHLGYNKAASRFFVLYKSSGQGFPHYSRVRAWAARRAMRGLGNRKALLSRGCMSYPPQREVDPAARLVEAMTETSSTQQQTIKTRPSFTGATQTVKPKVLFG</sequence>
<organism evidence="1">
    <name type="scientific">Tetraselmis chuii</name>
    <dbReference type="NCBI Taxonomy" id="63592"/>
    <lineage>
        <taxon>Eukaryota</taxon>
        <taxon>Viridiplantae</taxon>
        <taxon>Chlorophyta</taxon>
        <taxon>core chlorophytes</taxon>
        <taxon>Chlorodendrophyceae</taxon>
        <taxon>Chlorodendrales</taxon>
        <taxon>Chlorodendraceae</taxon>
        <taxon>Tetraselmis</taxon>
    </lineage>
</organism>
<dbReference type="Gene3D" id="1.20.1300.20">
    <property type="entry name" value="Peptidase C65 Otubain, subdomain 2"/>
    <property type="match status" value="1"/>
</dbReference>
<protein>
    <submittedName>
        <fullName evidence="1">Uncharacterized protein</fullName>
    </submittedName>
</protein>
<dbReference type="EMBL" id="HBGG01003820">
    <property type="protein sequence ID" value="CAD9199563.1"/>
    <property type="molecule type" value="Transcribed_RNA"/>
</dbReference>
<accession>A0A7S1SI94</accession>
<name>A0A7S1SI94_9CHLO</name>
<dbReference type="InterPro" id="IPR019400">
    <property type="entry name" value="Peptidase_C65_otubain"/>
</dbReference>
<dbReference type="AlphaFoldDB" id="A0A7S1SI94"/>